<dbReference type="GO" id="GO:0006508">
    <property type="term" value="P:proteolysis"/>
    <property type="evidence" value="ECO:0007669"/>
    <property type="project" value="UniProtKB-KW"/>
</dbReference>
<dbReference type="GO" id="GO:0008233">
    <property type="term" value="F:peptidase activity"/>
    <property type="evidence" value="ECO:0007669"/>
    <property type="project" value="UniProtKB-KW"/>
</dbReference>
<keyword evidence="2" id="KW-0479">Metal-binding</keyword>
<evidence type="ECO:0000256" key="3">
    <source>
        <dbReference type="ARBA" id="ARBA00022801"/>
    </source>
</evidence>
<organism evidence="4 5">
    <name type="scientific">Lucilia cuprina</name>
    <name type="common">Green bottle fly</name>
    <name type="synonym">Australian sheep blowfly</name>
    <dbReference type="NCBI Taxonomy" id="7375"/>
    <lineage>
        <taxon>Eukaryota</taxon>
        <taxon>Metazoa</taxon>
        <taxon>Ecdysozoa</taxon>
        <taxon>Arthropoda</taxon>
        <taxon>Hexapoda</taxon>
        <taxon>Insecta</taxon>
        <taxon>Pterygota</taxon>
        <taxon>Neoptera</taxon>
        <taxon>Endopterygota</taxon>
        <taxon>Diptera</taxon>
        <taxon>Brachycera</taxon>
        <taxon>Muscomorpha</taxon>
        <taxon>Oestroidea</taxon>
        <taxon>Calliphoridae</taxon>
        <taxon>Luciliinae</taxon>
        <taxon>Lucilia</taxon>
    </lineage>
</organism>
<proteinExistence type="predicted"/>
<feature type="non-terminal residue" evidence="4">
    <location>
        <position position="89"/>
    </location>
</feature>
<evidence type="ECO:0000256" key="2">
    <source>
        <dbReference type="ARBA" id="ARBA00022723"/>
    </source>
</evidence>
<reference evidence="4 5" key="1">
    <citation type="journal article" date="2015" name="Nat. Commun.">
        <title>Lucilia cuprina genome unlocks parasitic fly biology to underpin future interventions.</title>
        <authorList>
            <person name="Anstead C.A."/>
            <person name="Korhonen P.K."/>
            <person name="Young N.D."/>
            <person name="Hall R.S."/>
            <person name="Jex A.R."/>
            <person name="Murali S.C."/>
            <person name="Hughes D.S."/>
            <person name="Lee S.F."/>
            <person name="Perry T."/>
            <person name="Stroehlein A.J."/>
            <person name="Ansell B.R."/>
            <person name="Breugelmans B."/>
            <person name="Hofmann A."/>
            <person name="Qu J."/>
            <person name="Dugan S."/>
            <person name="Lee S.L."/>
            <person name="Chao H."/>
            <person name="Dinh H."/>
            <person name="Han Y."/>
            <person name="Doddapaneni H.V."/>
            <person name="Worley K.C."/>
            <person name="Muzny D.M."/>
            <person name="Ioannidis P."/>
            <person name="Waterhouse R.M."/>
            <person name="Zdobnov E.M."/>
            <person name="James P.J."/>
            <person name="Bagnall N.H."/>
            <person name="Kotze A.C."/>
            <person name="Gibbs R.A."/>
            <person name="Richards S."/>
            <person name="Batterham P."/>
            <person name="Gasser R.B."/>
        </authorList>
    </citation>
    <scope>NUCLEOTIDE SEQUENCE [LARGE SCALE GENOMIC DNA]</scope>
    <source>
        <strain evidence="4 5">LS</strain>
        <tissue evidence="4">Full body</tissue>
    </source>
</reference>
<dbReference type="STRING" id="7375.A0A0L0CHM7"/>
<evidence type="ECO:0000256" key="1">
    <source>
        <dbReference type="ARBA" id="ARBA00022670"/>
    </source>
</evidence>
<dbReference type="PANTHER" id="PTHR43270:SF4">
    <property type="entry name" value="CARNOSINE DIPEPTIDASE 2, ISOFORM A"/>
    <property type="match status" value="1"/>
</dbReference>
<dbReference type="EMBL" id="JRES01000471">
    <property type="protein sequence ID" value="KNC30989.1"/>
    <property type="molecule type" value="Genomic_DNA"/>
</dbReference>
<keyword evidence="5" id="KW-1185">Reference proteome</keyword>
<accession>A0A0L0CHM7</accession>
<keyword evidence="1" id="KW-0645">Protease</keyword>
<keyword evidence="3" id="KW-0378">Hydrolase</keyword>
<sequence length="89" mass="9781">MSQLVTPQGEILIDGIKDMVAPLTNEEDKLYDDIHFSLEELEQNVGSKTVVQDNIKAALQARWRYPSLSLHGIEGAFSEAGAKTVIPAK</sequence>
<dbReference type="GO" id="GO:0046872">
    <property type="term" value="F:metal ion binding"/>
    <property type="evidence" value="ECO:0007669"/>
    <property type="project" value="UniProtKB-KW"/>
</dbReference>
<dbReference type="Proteomes" id="UP000037069">
    <property type="component" value="Unassembled WGS sequence"/>
</dbReference>
<evidence type="ECO:0000313" key="5">
    <source>
        <dbReference type="Proteomes" id="UP000037069"/>
    </source>
</evidence>
<name>A0A0L0CHM7_LUCCU</name>
<evidence type="ECO:0000313" key="4">
    <source>
        <dbReference type="EMBL" id="KNC30989.1"/>
    </source>
</evidence>
<comment type="caution">
    <text evidence="4">The sequence shown here is derived from an EMBL/GenBank/DDBJ whole genome shotgun (WGS) entry which is preliminary data.</text>
</comment>
<dbReference type="AlphaFoldDB" id="A0A0L0CHM7"/>
<dbReference type="OrthoDB" id="7832001at2759"/>
<gene>
    <name evidence="4" type="ORF">FF38_10590</name>
</gene>
<dbReference type="InterPro" id="IPR051458">
    <property type="entry name" value="Cyt/Met_Dipeptidase"/>
</dbReference>
<protein>
    <submittedName>
        <fullName evidence="4">Uncharacterized protein</fullName>
    </submittedName>
</protein>
<dbReference type="Gene3D" id="3.30.70.360">
    <property type="match status" value="1"/>
</dbReference>
<dbReference type="PANTHER" id="PTHR43270">
    <property type="entry name" value="BETA-ALA-HIS DIPEPTIDASE"/>
    <property type="match status" value="1"/>
</dbReference>